<organism evidence="1 2">
    <name type="scientific">Ascaris lumbricoides</name>
    <name type="common">Giant roundworm</name>
    <dbReference type="NCBI Taxonomy" id="6252"/>
    <lineage>
        <taxon>Eukaryota</taxon>
        <taxon>Metazoa</taxon>
        <taxon>Ecdysozoa</taxon>
        <taxon>Nematoda</taxon>
        <taxon>Chromadorea</taxon>
        <taxon>Rhabditida</taxon>
        <taxon>Spirurina</taxon>
        <taxon>Ascaridomorpha</taxon>
        <taxon>Ascaridoidea</taxon>
        <taxon>Ascarididae</taxon>
        <taxon>Ascaris</taxon>
    </lineage>
</organism>
<dbReference type="WBParaSite" id="ALUE_0001545701-mRNA-1">
    <property type="protein sequence ID" value="ALUE_0001545701-mRNA-1"/>
    <property type="gene ID" value="ALUE_0001545701"/>
</dbReference>
<evidence type="ECO:0000313" key="2">
    <source>
        <dbReference type="WBParaSite" id="ALUE_0001545701-mRNA-1"/>
    </source>
</evidence>
<name>A0A0M3IC75_ASCLU</name>
<protein>
    <submittedName>
        <fullName evidence="2">Uncharacterized protein</fullName>
    </submittedName>
</protein>
<evidence type="ECO:0000313" key="1">
    <source>
        <dbReference type="Proteomes" id="UP000036681"/>
    </source>
</evidence>
<accession>A0A0M3IC75</accession>
<proteinExistence type="predicted"/>
<dbReference type="AlphaFoldDB" id="A0A0M3IC75"/>
<dbReference type="Proteomes" id="UP000036681">
    <property type="component" value="Unplaced"/>
</dbReference>
<reference evidence="2" key="1">
    <citation type="submission" date="2017-02" db="UniProtKB">
        <authorList>
            <consortium name="WormBaseParasite"/>
        </authorList>
    </citation>
    <scope>IDENTIFICATION</scope>
</reference>
<sequence length="70" mass="7594">MFPIHPSLLAELAPRTFLPLSDVTTGSSAAADKRLSCVQMYTMSVDERKPLTAIPGQIIIPSLWAQISPL</sequence>
<keyword evidence="1" id="KW-1185">Reference proteome</keyword>